<dbReference type="Gene3D" id="2.60.40.1120">
    <property type="entry name" value="Carboxypeptidase-like, regulatory domain"/>
    <property type="match status" value="1"/>
</dbReference>
<sequence length="807" mass="90997">MFMKLKLLLLVLLTTMTALQAQTSGTVSGKITEKSNHAPISYATVSLKDNGKIVLGVNTDDNGDFTLKNLTLKNYTIEIQYIGFKKYTGSVILSEDRKEAILKIALEEEATQLKGVNIISERSTIEQKLDRKVITVGKDLTTAGATASEIMNNIPSVNVDQNGKISLRGNDNVRVLIDGRPSNIDPAQLLKQIPSTSIKKIELITNPSAKYNPEGMSGIINIILLKNTNIGFNGSYSGGITIGEATKHNQSLNLNYKNGKVNFYGNAGQNFGTYFFDSSLQRFDQDIRQQINFKSNADSHLYKIGMDYFIDAQNTISFYTNQSKYNQDVFVDANINFNDNNADISSILQNSRYFGPQKLGTYNLAYKHLFKKEGHTLDIEGNFSTYNATQQGNFDTQNSTPDHTVKKVSHTDLNKSHRNLNTINLDYVNPLNEKTTLELGAEARITKSENSYVRTNPTDLTGNQPIHYTYDTDIYSAYATFGQKFSKFSYQLGVRFESYKAAANFNYGQDKFNDDYLTLYPSAYFTYNLNTKNTIQLSYSRRVDRPSLEQTRPIREFSTPLVTTLGNPELRPQFTNSVELNYTKTLEKGSFTFGVYVRSINDQISRVTYPDETDTAGNKIIESYTNFNRNTAYGFEASFNYKITKWWNISPSIDFSSIDQQGIVFSLNPTTNIGIPLERKITVSALNSRISSNFKVNQRMSFLLFGFYSGPTDGLQSNSHEMYKIDAGARYTLLNDKMNISLRFNDIFDTMKYSFDAQYPYPHTGQNTWENQTVYLGLTYNFGGAKITGMNRKTREENNIGSSSGVL</sequence>
<dbReference type="Pfam" id="PF14905">
    <property type="entry name" value="OMP_b-brl_3"/>
    <property type="match status" value="1"/>
</dbReference>
<keyword evidence="2 7" id="KW-0813">Transport</keyword>
<organism evidence="11">
    <name type="scientific">Flavobacterium sp. CFS9</name>
    <dbReference type="NCBI Taxonomy" id="3143118"/>
    <lineage>
        <taxon>Bacteria</taxon>
        <taxon>Pseudomonadati</taxon>
        <taxon>Bacteroidota</taxon>
        <taxon>Flavobacteriia</taxon>
        <taxon>Flavobacteriales</taxon>
        <taxon>Flavobacteriaceae</taxon>
        <taxon>Flavobacterium</taxon>
    </lineage>
</organism>
<feature type="domain" description="Outer membrane protein beta-barrel" evidence="10">
    <location>
        <begin position="368"/>
        <end position="780"/>
    </location>
</feature>
<dbReference type="InterPro" id="IPR012910">
    <property type="entry name" value="Plug_dom"/>
</dbReference>
<dbReference type="InterPro" id="IPR036942">
    <property type="entry name" value="Beta-barrel_TonB_sf"/>
</dbReference>
<gene>
    <name evidence="11" type="ORF">CFS9_08610</name>
</gene>
<evidence type="ECO:0000256" key="3">
    <source>
        <dbReference type="ARBA" id="ARBA00022452"/>
    </source>
</evidence>
<protein>
    <submittedName>
        <fullName evidence="11">Outer membrane beta-barrel family protein</fullName>
    </submittedName>
</protein>
<feature type="domain" description="TonB-dependent receptor plug" evidence="9">
    <location>
        <begin position="142"/>
        <end position="218"/>
    </location>
</feature>
<evidence type="ECO:0000256" key="2">
    <source>
        <dbReference type="ARBA" id="ARBA00022448"/>
    </source>
</evidence>
<evidence type="ECO:0000313" key="11">
    <source>
        <dbReference type="EMBL" id="BFM42220.1"/>
    </source>
</evidence>
<keyword evidence="4 7" id="KW-0812">Transmembrane</keyword>
<evidence type="ECO:0000256" key="6">
    <source>
        <dbReference type="ARBA" id="ARBA00023237"/>
    </source>
</evidence>
<dbReference type="InterPro" id="IPR039426">
    <property type="entry name" value="TonB-dep_rcpt-like"/>
</dbReference>
<dbReference type="Pfam" id="PF13715">
    <property type="entry name" value="CarbopepD_reg_2"/>
    <property type="match status" value="1"/>
</dbReference>
<evidence type="ECO:0000256" key="4">
    <source>
        <dbReference type="ARBA" id="ARBA00022692"/>
    </source>
</evidence>
<dbReference type="SUPFAM" id="SSF56935">
    <property type="entry name" value="Porins"/>
    <property type="match status" value="1"/>
</dbReference>
<feature type="signal peptide" evidence="8">
    <location>
        <begin position="1"/>
        <end position="21"/>
    </location>
</feature>
<reference evidence="11" key="1">
    <citation type="submission" date="2024-05" db="EMBL/GenBank/DDBJ databases">
        <title>Whole-Genome Sequence of CFS9, a Potential Fish Probiotic Isolated from the Body Surface of Silurus asotus.</title>
        <authorList>
            <person name="Kojima M."/>
            <person name="Tobioka K."/>
            <person name="Yokota K."/>
            <person name="Nakatani H."/>
            <person name="Hori K."/>
            <person name="Tamaru Y."/>
            <person name="Okazaki F."/>
        </authorList>
    </citation>
    <scope>NUCLEOTIDE SEQUENCE</scope>
    <source>
        <strain evidence="11">CFS9</strain>
    </source>
</reference>
<name>A0AAT9GYC3_9FLAO</name>
<dbReference type="PANTHER" id="PTHR40980:SF4">
    <property type="entry name" value="TONB-DEPENDENT RECEPTOR-LIKE BETA-BARREL DOMAIN-CONTAINING PROTEIN"/>
    <property type="match status" value="1"/>
</dbReference>
<feature type="chain" id="PRO_5043927572" evidence="8">
    <location>
        <begin position="22"/>
        <end position="807"/>
    </location>
</feature>
<dbReference type="AlphaFoldDB" id="A0AAT9GYC3"/>
<accession>A0AAT9GYC3</accession>
<evidence type="ECO:0000259" key="10">
    <source>
        <dbReference type="Pfam" id="PF14905"/>
    </source>
</evidence>
<dbReference type="Gene3D" id="2.170.130.10">
    <property type="entry name" value="TonB-dependent receptor, plug domain"/>
    <property type="match status" value="1"/>
</dbReference>
<keyword evidence="6 7" id="KW-0998">Cell outer membrane</keyword>
<dbReference type="InterPro" id="IPR037066">
    <property type="entry name" value="Plug_dom_sf"/>
</dbReference>
<dbReference type="PROSITE" id="PS52016">
    <property type="entry name" value="TONB_DEPENDENT_REC_3"/>
    <property type="match status" value="1"/>
</dbReference>
<dbReference type="SUPFAM" id="SSF49464">
    <property type="entry name" value="Carboxypeptidase regulatory domain-like"/>
    <property type="match status" value="1"/>
</dbReference>
<dbReference type="GO" id="GO:0009279">
    <property type="term" value="C:cell outer membrane"/>
    <property type="evidence" value="ECO:0007669"/>
    <property type="project" value="UniProtKB-SubCell"/>
</dbReference>
<keyword evidence="3 7" id="KW-1134">Transmembrane beta strand</keyword>
<keyword evidence="8" id="KW-0732">Signal</keyword>
<dbReference type="Pfam" id="PF07715">
    <property type="entry name" value="Plug"/>
    <property type="match status" value="1"/>
</dbReference>
<evidence type="ECO:0000256" key="7">
    <source>
        <dbReference type="PROSITE-ProRule" id="PRU01360"/>
    </source>
</evidence>
<dbReference type="EMBL" id="AP031573">
    <property type="protein sequence ID" value="BFM42220.1"/>
    <property type="molecule type" value="Genomic_DNA"/>
</dbReference>
<proteinExistence type="inferred from homology"/>
<keyword evidence="5 7" id="KW-0472">Membrane</keyword>
<evidence type="ECO:0000259" key="9">
    <source>
        <dbReference type="Pfam" id="PF07715"/>
    </source>
</evidence>
<dbReference type="InterPro" id="IPR008969">
    <property type="entry name" value="CarboxyPept-like_regulatory"/>
</dbReference>
<comment type="similarity">
    <text evidence="7">Belongs to the TonB-dependent receptor family.</text>
</comment>
<evidence type="ECO:0000256" key="5">
    <source>
        <dbReference type="ARBA" id="ARBA00023136"/>
    </source>
</evidence>
<comment type="subcellular location">
    <subcellularLocation>
        <location evidence="1 7">Cell outer membrane</location>
        <topology evidence="1 7">Multi-pass membrane protein</topology>
    </subcellularLocation>
</comment>
<dbReference type="InterPro" id="IPR041700">
    <property type="entry name" value="OMP_b-brl_3"/>
</dbReference>
<dbReference type="PANTHER" id="PTHR40980">
    <property type="entry name" value="PLUG DOMAIN-CONTAINING PROTEIN"/>
    <property type="match status" value="1"/>
</dbReference>
<dbReference type="Gene3D" id="2.40.170.20">
    <property type="entry name" value="TonB-dependent receptor, beta-barrel domain"/>
    <property type="match status" value="1"/>
</dbReference>
<evidence type="ECO:0000256" key="8">
    <source>
        <dbReference type="SAM" id="SignalP"/>
    </source>
</evidence>
<evidence type="ECO:0000256" key="1">
    <source>
        <dbReference type="ARBA" id="ARBA00004571"/>
    </source>
</evidence>